<dbReference type="RefSeq" id="WP_390290824.1">
    <property type="nucleotide sequence ID" value="NZ_JBHUDI010000011.1"/>
</dbReference>
<evidence type="ECO:0000313" key="3">
    <source>
        <dbReference type="Proteomes" id="UP001597076"/>
    </source>
</evidence>
<dbReference type="EMBL" id="JBHUDI010000011">
    <property type="protein sequence ID" value="MFD1565603.1"/>
    <property type="molecule type" value="Genomic_DNA"/>
</dbReference>
<comment type="caution">
    <text evidence="2">The sequence shown here is derived from an EMBL/GenBank/DDBJ whole genome shotgun (WGS) entry which is preliminary data.</text>
</comment>
<gene>
    <name evidence="2" type="ORF">ACFR99_18900</name>
</gene>
<evidence type="ECO:0000313" key="2">
    <source>
        <dbReference type="EMBL" id="MFD1565603.1"/>
    </source>
</evidence>
<dbReference type="Proteomes" id="UP001597076">
    <property type="component" value="Unassembled WGS sequence"/>
</dbReference>
<proteinExistence type="predicted"/>
<protein>
    <submittedName>
        <fullName evidence="2">Uncharacterized protein</fullName>
    </submittedName>
</protein>
<name>A0ABD6BN33_9EURY</name>
<keyword evidence="3" id="KW-1185">Reference proteome</keyword>
<evidence type="ECO:0000256" key="1">
    <source>
        <dbReference type="SAM" id="MobiDB-lite"/>
    </source>
</evidence>
<accession>A0ABD6BN33</accession>
<feature type="region of interest" description="Disordered" evidence="1">
    <location>
        <begin position="1"/>
        <end position="34"/>
    </location>
</feature>
<sequence>MTIRNNPDDSEEQADNHNRNPVKSRYTGSGNRTQMWHSVDEDLLGDFEDWTEDLMGDTNSHIERALLEYMDKDRYSRVEQELREIKGLLEQEDATPSPAPRNTQQSPNKKETGSQKDSVQSEGEQGRSLSEYDPQHPNNAHSLKSDDIRELMGSDGETVINPEHVNWDSLPNDTDRIADLIVACGRYMYPDGLDDPDPLIKQTVGGSNYKLNTYRERVNERGVYDLDGRLIFGEDQISDYIRKRLEDTQNVFQSLSDGDEDMDVQEIERALGILNGIEGIAVEYGVLTDNERREMRSVLEKSLIEDEDVDNSSIEGLIKEEVELFKNAES</sequence>
<reference evidence="2 3" key="1">
    <citation type="journal article" date="2019" name="Int. J. Syst. Evol. Microbiol.">
        <title>The Global Catalogue of Microorganisms (GCM) 10K type strain sequencing project: providing services to taxonomists for standard genome sequencing and annotation.</title>
        <authorList>
            <consortium name="The Broad Institute Genomics Platform"/>
            <consortium name="The Broad Institute Genome Sequencing Center for Infectious Disease"/>
            <person name="Wu L."/>
            <person name="Ma J."/>
        </authorList>
    </citation>
    <scope>NUCLEOTIDE SEQUENCE [LARGE SCALE GENOMIC DNA]</scope>
    <source>
        <strain evidence="2 3">CGMCC 1.12230</strain>
    </source>
</reference>
<dbReference type="AlphaFoldDB" id="A0ABD6BN33"/>
<feature type="region of interest" description="Disordered" evidence="1">
    <location>
        <begin position="88"/>
        <end position="145"/>
    </location>
</feature>
<organism evidence="2 3">
    <name type="scientific">Haloarchaeobius amylolyticus</name>
    <dbReference type="NCBI Taxonomy" id="1198296"/>
    <lineage>
        <taxon>Archaea</taxon>
        <taxon>Methanobacteriati</taxon>
        <taxon>Methanobacteriota</taxon>
        <taxon>Stenosarchaea group</taxon>
        <taxon>Halobacteria</taxon>
        <taxon>Halobacteriales</taxon>
        <taxon>Halorubellaceae</taxon>
        <taxon>Haloarchaeobius</taxon>
    </lineage>
</organism>